<evidence type="ECO:0000256" key="3">
    <source>
        <dbReference type="ARBA" id="ARBA00022448"/>
    </source>
</evidence>
<evidence type="ECO:0000256" key="6">
    <source>
        <dbReference type="ARBA" id="ARBA00049753"/>
    </source>
</evidence>
<comment type="similarity">
    <text evidence="2">Belongs to the bacterial solute-binding protein 1 family.</text>
</comment>
<gene>
    <name evidence="8" type="ORF">K6Y31_13305</name>
</gene>
<dbReference type="InterPro" id="IPR050490">
    <property type="entry name" value="Bact_solute-bd_prot1"/>
</dbReference>
<keyword evidence="4 7" id="KW-0732">Signal</keyword>
<feature type="signal peptide" evidence="7">
    <location>
        <begin position="1"/>
        <end position="19"/>
    </location>
</feature>
<dbReference type="EMBL" id="JAIMJA010000013">
    <property type="protein sequence ID" value="MCE2595783.1"/>
    <property type="molecule type" value="Genomic_DNA"/>
</dbReference>
<reference evidence="8 9" key="1">
    <citation type="journal article" date="2022" name="Environ. Microbiol. Rep.">
        <title>Eco-phylogenetic analyses reveal divergent evolution of vitamin B12 metabolism in the marine bacterial family 'Psychromonadaceae'.</title>
        <authorList>
            <person name="Jin X."/>
            <person name="Yang Y."/>
            <person name="Cao H."/>
            <person name="Gao B."/>
            <person name="Zhao Z."/>
        </authorList>
    </citation>
    <scope>NUCLEOTIDE SEQUENCE [LARGE SCALE GENOMIC DNA]</scope>
    <source>
        <strain evidence="8 9">MKS20</strain>
    </source>
</reference>
<evidence type="ECO:0000256" key="7">
    <source>
        <dbReference type="SAM" id="SignalP"/>
    </source>
</evidence>
<keyword evidence="3" id="KW-0813">Transport</keyword>
<evidence type="ECO:0000313" key="9">
    <source>
        <dbReference type="Proteomes" id="UP001201273"/>
    </source>
</evidence>
<feature type="chain" id="PRO_5045168963" description="Probable sugar-binding periplasmic protein" evidence="7">
    <location>
        <begin position="20"/>
        <end position="413"/>
    </location>
</feature>
<evidence type="ECO:0000256" key="5">
    <source>
        <dbReference type="ARBA" id="ARBA00049629"/>
    </source>
</evidence>
<dbReference type="Pfam" id="PF01547">
    <property type="entry name" value="SBP_bac_1"/>
    <property type="match status" value="1"/>
</dbReference>
<dbReference type="PANTHER" id="PTHR43649:SF28">
    <property type="entry name" value="BINDING PROTEIN COMPONENT OF ABC SUGAR TRANSPORTER-RELATED"/>
    <property type="match status" value="1"/>
</dbReference>
<comment type="subcellular location">
    <subcellularLocation>
        <location evidence="1">Periplasm</location>
    </subcellularLocation>
</comment>
<dbReference type="Proteomes" id="UP001201273">
    <property type="component" value="Unassembled WGS sequence"/>
</dbReference>
<protein>
    <recommendedName>
        <fullName evidence="6">Probable sugar-binding periplasmic protein</fullName>
    </recommendedName>
</protein>
<evidence type="ECO:0000256" key="2">
    <source>
        <dbReference type="ARBA" id="ARBA00008520"/>
    </source>
</evidence>
<dbReference type="InterPro" id="IPR006059">
    <property type="entry name" value="SBP"/>
</dbReference>
<accession>A0ABS8WB86</accession>
<sequence length="413" mass="44626">MKLKTLFLAMTFAAGSATAGEVEVLHWWTSGGEAKSVAVLKQMMEQQGHSWKDFAVAGGGGESAMTVLKTRVVSGNAPTAAQIKGHDIQEWAELDYLANLDEVAKKEGWEQSVPSVVTDIMKYDSHYVAVPVNVHRVNWLWANPAVFEKAGAKIPTNLDEFFVAADKLKAAGVIPLAQGGQPWQEATLFEAVALEILGSADYRKAFVDHDMAVLKGKKMVEALTIFKKMKGYTDQAASGRDWNIATNMVITGQAGMQIMGDWAKGEFIAAGKKPGVDFVCVPAPGTQGQFTFNVDSFAMFKQKDKGAMAAQNDLAKTILTPEFQEVFNLNKGSIPVRTDMDLSKFDQCALDSMDTFKASATSGDLVPSFAHGMATTSAIQGAMYDVLTNYYNSDNISAQDTANLLADVVEDAM</sequence>
<dbReference type="SUPFAM" id="SSF53850">
    <property type="entry name" value="Periplasmic binding protein-like II"/>
    <property type="match status" value="1"/>
</dbReference>
<name>A0ABS8WB86_9GAMM</name>
<comment type="function">
    <text evidence="5">Part of a binding-protein-dependent transport system for a sugar.</text>
</comment>
<dbReference type="PANTHER" id="PTHR43649">
    <property type="entry name" value="ARABINOSE-BINDING PROTEIN-RELATED"/>
    <property type="match status" value="1"/>
</dbReference>
<dbReference type="RefSeq" id="WP_233053448.1">
    <property type="nucleotide sequence ID" value="NZ_JAIMJA010000013.1"/>
</dbReference>
<dbReference type="Gene3D" id="3.40.190.10">
    <property type="entry name" value="Periplasmic binding protein-like II"/>
    <property type="match status" value="2"/>
</dbReference>
<proteinExistence type="inferred from homology"/>
<keyword evidence="9" id="KW-1185">Reference proteome</keyword>
<evidence type="ECO:0000256" key="4">
    <source>
        <dbReference type="ARBA" id="ARBA00022729"/>
    </source>
</evidence>
<evidence type="ECO:0000313" key="8">
    <source>
        <dbReference type="EMBL" id="MCE2595783.1"/>
    </source>
</evidence>
<organism evidence="8 9">
    <name type="scientific">Motilimonas cestriensis</name>
    <dbReference type="NCBI Taxonomy" id="2742685"/>
    <lineage>
        <taxon>Bacteria</taxon>
        <taxon>Pseudomonadati</taxon>
        <taxon>Pseudomonadota</taxon>
        <taxon>Gammaproteobacteria</taxon>
        <taxon>Alteromonadales</taxon>
        <taxon>Alteromonadales genera incertae sedis</taxon>
        <taxon>Motilimonas</taxon>
    </lineage>
</organism>
<evidence type="ECO:0000256" key="1">
    <source>
        <dbReference type="ARBA" id="ARBA00004418"/>
    </source>
</evidence>
<comment type="caution">
    <text evidence="8">The sequence shown here is derived from an EMBL/GenBank/DDBJ whole genome shotgun (WGS) entry which is preliminary data.</text>
</comment>